<evidence type="ECO:0000259" key="13">
    <source>
        <dbReference type="PROSITE" id="PS50268"/>
    </source>
</evidence>
<protein>
    <recommendedName>
        <fullName evidence="13">Cadherin domain-containing protein</fullName>
    </recommendedName>
</protein>
<dbReference type="InterPro" id="IPR015919">
    <property type="entry name" value="Cadherin-like_sf"/>
</dbReference>
<dbReference type="GO" id="GO:0009653">
    <property type="term" value="P:anatomical structure morphogenesis"/>
    <property type="evidence" value="ECO:0007669"/>
    <property type="project" value="UniProtKB-ARBA"/>
</dbReference>
<dbReference type="Pfam" id="PF00028">
    <property type="entry name" value="Cadherin"/>
    <property type="match status" value="3"/>
</dbReference>
<evidence type="ECO:0000256" key="4">
    <source>
        <dbReference type="ARBA" id="ARBA00022729"/>
    </source>
</evidence>
<dbReference type="AlphaFoldDB" id="A0A8B9HCB7"/>
<evidence type="ECO:0000256" key="11">
    <source>
        <dbReference type="PROSITE-ProRule" id="PRU00043"/>
    </source>
</evidence>
<evidence type="ECO:0000256" key="12">
    <source>
        <dbReference type="SAM" id="SignalP"/>
    </source>
</evidence>
<dbReference type="Gene3D" id="2.60.40.60">
    <property type="entry name" value="Cadherins"/>
    <property type="match status" value="5"/>
</dbReference>
<dbReference type="PANTHER" id="PTHR24027">
    <property type="entry name" value="CADHERIN-23"/>
    <property type="match status" value="1"/>
</dbReference>
<dbReference type="PROSITE" id="PS50268">
    <property type="entry name" value="CADHERIN_2"/>
    <property type="match status" value="5"/>
</dbReference>
<evidence type="ECO:0000256" key="5">
    <source>
        <dbReference type="ARBA" id="ARBA00022737"/>
    </source>
</evidence>
<evidence type="ECO:0000313" key="14">
    <source>
        <dbReference type="Ensembl" id="ENSAMXP00005009503.1"/>
    </source>
</evidence>
<proteinExistence type="predicted"/>
<dbReference type="PROSITE" id="PS00232">
    <property type="entry name" value="CADHERIN_1"/>
    <property type="match status" value="2"/>
</dbReference>
<accession>A0A8B9HCB7</accession>
<keyword evidence="9" id="KW-0472">Membrane</keyword>
<sequence length="564" mass="62087">MILMPHLCTLLQCALPVLVLTWNGLSAQVHHLRLQVQEGLPASTVVGDLRAALPSGSGVSGFFISESRDSEVFRDLEIDSDSGIISTAASLDRERRDRYEFAAATLTGEVIRVTVVVKDVNDHWPTFPAEAVELNVSESSLPGSRFELPGALDLDEGQFGTQGYRLLTGRAEELFKVELRTGGGSTILNFDLVLMEKLDREGQDLYSLTVEAFDGGVPPKTGHLQVHVNVLDENDNPPVFNQSEYQAVLWENAPLLTPVCQVFAVDPDLGNNGLVTYEINRRQSDPNEFFIVDKNTGVILLNKPLDYETQTFFELVVTAKDHGVQPESSNTFVGIKVLDVRERKAKIPMNSDLTLHVHVASPWIGYVSQFLKQLLSYSLCGDQKFTLKATDEFLYALCVDGPLDREQKDLYELTVVASDFGSPPLRSERTFLLQVTDVNDNPPSFEQKVYEVSVPEDLPAGGSVLQVKALDRDQDSGIFYSILRSTQDHLLNIHPQSGIISTAAGLDREREADLAFLVVAVDGGFPPLTSTATVNIHVEDINDNKPVFTQQISLSDLPASETTS</sequence>
<evidence type="ECO:0000256" key="9">
    <source>
        <dbReference type="ARBA" id="ARBA00023136"/>
    </source>
</evidence>
<dbReference type="CDD" id="cd11304">
    <property type="entry name" value="Cadherin_repeat"/>
    <property type="match status" value="4"/>
</dbReference>
<feature type="domain" description="Cadherin" evidence="13">
    <location>
        <begin position="128"/>
        <end position="240"/>
    </location>
</feature>
<dbReference type="GO" id="GO:0005509">
    <property type="term" value="F:calcium ion binding"/>
    <property type="evidence" value="ECO:0007669"/>
    <property type="project" value="UniProtKB-UniRule"/>
</dbReference>
<dbReference type="InterPro" id="IPR020894">
    <property type="entry name" value="Cadherin_CS"/>
</dbReference>
<evidence type="ECO:0000256" key="7">
    <source>
        <dbReference type="ARBA" id="ARBA00022889"/>
    </source>
</evidence>
<dbReference type="GO" id="GO:0016342">
    <property type="term" value="C:catenin complex"/>
    <property type="evidence" value="ECO:0007669"/>
    <property type="project" value="TreeGrafter"/>
</dbReference>
<feature type="chain" id="PRO_5034448613" description="Cadherin domain-containing protein" evidence="12">
    <location>
        <begin position="28"/>
        <end position="564"/>
    </location>
</feature>
<evidence type="ECO:0000256" key="3">
    <source>
        <dbReference type="ARBA" id="ARBA00022692"/>
    </source>
</evidence>
<evidence type="ECO:0000256" key="8">
    <source>
        <dbReference type="ARBA" id="ARBA00022989"/>
    </source>
</evidence>
<keyword evidence="3" id="KW-0812">Transmembrane</keyword>
<dbReference type="GO" id="GO:0045296">
    <property type="term" value="F:cadherin binding"/>
    <property type="evidence" value="ECO:0007669"/>
    <property type="project" value="TreeGrafter"/>
</dbReference>
<dbReference type="SUPFAM" id="SSF49313">
    <property type="entry name" value="Cadherin-like"/>
    <property type="match status" value="5"/>
</dbReference>
<dbReference type="Ensembl" id="ENSAMXT00005010584.1">
    <property type="protein sequence ID" value="ENSAMXP00005009503.1"/>
    <property type="gene ID" value="ENSAMXG00005005389.1"/>
</dbReference>
<evidence type="ECO:0000256" key="6">
    <source>
        <dbReference type="ARBA" id="ARBA00022837"/>
    </source>
</evidence>
<feature type="domain" description="Cadherin" evidence="13">
    <location>
        <begin position="241"/>
        <end position="350"/>
    </location>
</feature>
<dbReference type="GO" id="GO:0016477">
    <property type="term" value="P:cell migration"/>
    <property type="evidence" value="ECO:0007669"/>
    <property type="project" value="TreeGrafter"/>
</dbReference>
<dbReference type="GO" id="GO:0007156">
    <property type="term" value="P:homophilic cell adhesion via plasma membrane adhesion molecules"/>
    <property type="evidence" value="ECO:0007669"/>
    <property type="project" value="InterPro"/>
</dbReference>
<keyword evidence="7" id="KW-0130">Cell adhesion</keyword>
<feature type="signal peptide" evidence="12">
    <location>
        <begin position="1"/>
        <end position="27"/>
    </location>
</feature>
<dbReference type="PRINTS" id="PR00205">
    <property type="entry name" value="CADHERIN"/>
</dbReference>
<keyword evidence="4 12" id="KW-0732">Signal</keyword>
<dbReference type="InterPro" id="IPR002126">
    <property type="entry name" value="Cadherin-like_dom"/>
</dbReference>
<keyword evidence="8" id="KW-1133">Transmembrane helix</keyword>
<name>A0A8B9HCB7_ASTMX</name>
<dbReference type="FunFam" id="2.60.40.60:FF:000020">
    <property type="entry name" value="Dachsous cadherin-related 1b"/>
    <property type="match status" value="1"/>
</dbReference>
<organism evidence="14 15">
    <name type="scientific">Astyanax mexicanus</name>
    <name type="common">Blind cave fish</name>
    <name type="synonym">Astyanax fasciatus mexicanus</name>
    <dbReference type="NCBI Taxonomy" id="7994"/>
    <lineage>
        <taxon>Eukaryota</taxon>
        <taxon>Metazoa</taxon>
        <taxon>Chordata</taxon>
        <taxon>Craniata</taxon>
        <taxon>Vertebrata</taxon>
        <taxon>Euteleostomi</taxon>
        <taxon>Actinopterygii</taxon>
        <taxon>Neopterygii</taxon>
        <taxon>Teleostei</taxon>
        <taxon>Ostariophysi</taxon>
        <taxon>Characiformes</taxon>
        <taxon>Characoidei</taxon>
        <taxon>Acestrorhamphidae</taxon>
        <taxon>Acestrorhamphinae</taxon>
        <taxon>Astyanax</taxon>
    </lineage>
</organism>
<dbReference type="PANTHER" id="PTHR24027:SF438">
    <property type="entry name" value="CADHERIN 23"/>
    <property type="match status" value="1"/>
</dbReference>
<dbReference type="FunFam" id="2.60.40.60:FF:000061">
    <property type="entry name" value="FAT atypical cadherin 3"/>
    <property type="match status" value="1"/>
</dbReference>
<feature type="domain" description="Cadherin" evidence="13">
    <location>
        <begin position="375"/>
        <end position="445"/>
    </location>
</feature>
<dbReference type="FunFam" id="2.60.40.60:FF:000007">
    <property type="entry name" value="Protocadherin alpha 2"/>
    <property type="match status" value="1"/>
</dbReference>
<keyword evidence="2" id="KW-1003">Cell membrane</keyword>
<keyword evidence="6 11" id="KW-0106">Calcium</keyword>
<reference evidence="14" key="1">
    <citation type="submission" date="2025-08" db="UniProtKB">
        <authorList>
            <consortium name="Ensembl"/>
        </authorList>
    </citation>
    <scope>IDENTIFICATION</scope>
</reference>
<feature type="domain" description="Cadherin" evidence="13">
    <location>
        <begin position="35"/>
        <end position="127"/>
    </location>
</feature>
<dbReference type="SMART" id="SM00112">
    <property type="entry name" value="CA"/>
    <property type="match status" value="5"/>
</dbReference>
<evidence type="ECO:0000256" key="2">
    <source>
        <dbReference type="ARBA" id="ARBA00022475"/>
    </source>
</evidence>
<dbReference type="Proteomes" id="UP000694621">
    <property type="component" value="Unplaced"/>
</dbReference>
<keyword evidence="5" id="KW-0677">Repeat</keyword>
<comment type="subcellular location">
    <subcellularLocation>
        <location evidence="1">Cell membrane</location>
        <topology evidence="1">Single-pass type I membrane protein</topology>
    </subcellularLocation>
</comment>
<evidence type="ECO:0000256" key="10">
    <source>
        <dbReference type="ARBA" id="ARBA00023180"/>
    </source>
</evidence>
<evidence type="ECO:0000256" key="1">
    <source>
        <dbReference type="ARBA" id="ARBA00004251"/>
    </source>
</evidence>
<feature type="domain" description="Cadherin" evidence="13">
    <location>
        <begin position="446"/>
        <end position="548"/>
    </location>
</feature>
<dbReference type="InterPro" id="IPR039808">
    <property type="entry name" value="Cadherin"/>
</dbReference>
<evidence type="ECO:0000313" key="15">
    <source>
        <dbReference type="Proteomes" id="UP000694621"/>
    </source>
</evidence>
<dbReference type="GO" id="GO:0008013">
    <property type="term" value="F:beta-catenin binding"/>
    <property type="evidence" value="ECO:0007669"/>
    <property type="project" value="TreeGrafter"/>
</dbReference>
<keyword evidence="10" id="KW-0325">Glycoprotein</keyword>